<name>A0A4U1ED08_MONMO</name>
<dbReference type="GO" id="GO:0006412">
    <property type="term" value="P:translation"/>
    <property type="evidence" value="ECO:0007669"/>
    <property type="project" value="InterPro"/>
</dbReference>
<keyword evidence="5" id="KW-0496">Mitochondrion</keyword>
<dbReference type="SUPFAM" id="SSF57840">
    <property type="entry name" value="Ribosomal protein L36"/>
    <property type="match status" value="1"/>
</dbReference>
<keyword evidence="6 7" id="KW-0687">Ribonucleoprotein</keyword>
<dbReference type="HAMAP" id="MF_00251">
    <property type="entry name" value="Ribosomal_bL36"/>
    <property type="match status" value="1"/>
</dbReference>
<dbReference type="EMBL" id="RWIC01003032">
    <property type="protein sequence ID" value="TKC33497.1"/>
    <property type="molecule type" value="Genomic_DNA"/>
</dbReference>
<evidence type="ECO:0000256" key="1">
    <source>
        <dbReference type="ARBA" id="ARBA00004173"/>
    </source>
</evidence>
<dbReference type="Proteomes" id="UP000308365">
    <property type="component" value="Unassembled WGS sequence"/>
</dbReference>
<comment type="subcellular location">
    <subcellularLocation>
        <location evidence="1">Mitochondrion</location>
    </subcellularLocation>
</comment>
<organism evidence="9 10">
    <name type="scientific">Monodon monoceros</name>
    <name type="common">Narwhal</name>
    <name type="synonym">Ceratodon monodon</name>
    <dbReference type="NCBI Taxonomy" id="40151"/>
    <lineage>
        <taxon>Eukaryota</taxon>
        <taxon>Metazoa</taxon>
        <taxon>Chordata</taxon>
        <taxon>Craniata</taxon>
        <taxon>Vertebrata</taxon>
        <taxon>Euteleostomi</taxon>
        <taxon>Mammalia</taxon>
        <taxon>Eutheria</taxon>
        <taxon>Laurasiatheria</taxon>
        <taxon>Artiodactyla</taxon>
        <taxon>Whippomorpha</taxon>
        <taxon>Cetacea</taxon>
        <taxon>Odontoceti</taxon>
        <taxon>Monodontidae</taxon>
        <taxon>Monodon</taxon>
    </lineage>
</organism>
<keyword evidence="3" id="KW-0809">Transit peptide</keyword>
<comment type="similarity">
    <text evidence="2 7">Belongs to the bacterial ribosomal protein bL36 family.</text>
</comment>
<evidence type="ECO:0000313" key="10">
    <source>
        <dbReference type="Proteomes" id="UP000308365"/>
    </source>
</evidence>
<dbReference type="AlphaFoldDB" id="A0A4U1ED08"/>
<dbReference type="GO" id="GO:0005762">
    <property type="term" value="C:mitochondrial large ribosomal subunit"/>
    <property type="evidence" value="ECO:0007669"/>
    <property type="project" value="TreeGrafter"/>
</dbReference>
<dbReference type="PANTHER" id="PTHR46909:SF1">
    <property type="entry name" value="LARGE RIBOSOMAL SUBUNIT PROTEIN BL36M"/>
    <property type="match status" value="1"/>
</dbReference>
<evidence type="ECO:0000256" key="7">
    <source>
        <dbReference type="RuleBase" id="RU000570"/>
    </source>
</evidence>
<feature type="region of interest" description="Disordered" evidence="8">
    <location>
        <begin position="38"/>
        <end position="79"/>
    </location>
</feature>
<accession>A0A4U1ED08</accession>
<dbReference type="InterPro" id="IPR035977">
    <property type="entry name" value="Ribosomal_bL36_sp"/>
</dbReference>
<reference evidence="10" key="1">
    <citation type="journal article" date="2019" name="IScience">
        <title>Narwhal Genome Reveals Long-Term Low Genetic Diversity despite Current Large Abundance Size.</title>
        <authorList>
            <person name="Westbury M.V."/>
            <person name="Petersen B."/>
            <person name="Garde E."/>
            <person name="Heide-Jorgensen M.P."/>
            <person name="Lorenzen E.D."/>
        </authorList>
    </citation>
    <scope>NUCLEOTIDE SEQUENCE [LARGE SCALE GENOMIC DNA]</scope>
</reference>
<dbReference type="GO" id="GO:0003735">
    <property type="term" value="F:structural constituent of ribosome"/>
    <property type="evidence" value="ECO:0007669"/>
    <property type="project" value="InterPro"/>
</dbReference>
<gene>
    <name evidence="9" type="ORF">EI555_020497</name>
</gene>
<evidence type="ECO:0000256" key="2">
    <source>
        <dbReference type="ARBA" id="ARBA00007645"/>
    </source>
</evidence>
<evidence type="ECO:0000313" key="9">
    <source>
        <dbReference type="EMBL" id="TKC33497.1"/>
    </source>
</evidence>
<sequence>VCTPKHLAAPGRLRAAAPPRPSSLRKVTAAAIFQADLRPRAPTLRAPTHAHGVRRDSTTTPSAPGPDLPRPGQGRGGWKRKMQCLPSMVTDNRGELMLNVVNVGDESLLRGNWKYIMLDRAHFFVVLGFLQQSPMKLPVKRSRWHPSCRSSRDMATALLRKVVSAMGPLLHLGGLPLSSLAPCHPRACRQVGAPPSPAAALLSARLVLGLQQPALGFKTKGVLKKRCKGCYLVKRRGRWFVYCKTNPKHKQRHM</sequence>
<evidence type="ECO:0000256" key="3">
    <source>
        <dbReference type="ARBA" id="ARBA00022946"/>
    </source>
</evidence>
<evidence type="ECO:0000256" key="8">
    <source>
        <dbReference type="SAM" id="MobiDB-lite"/>
    </source>
</evidence>
<comment type="caution">
    <text evidence="9">The sequence shown here is derived from an EMBL/GenBank/DDBJ whole genome shotgun (WGS) entry which is preliminary data.</text>
</comment>
<dbReference type="NCBIfam" id="TIGR01022">
    <property type="entry name" value="rpmJ_bact"/>
    <property type="match status" value="1"/>
</dbReference>
<dbReference type="InterPro" id="IPR052143">
    <property type="entry name" value="Mitoribosomal_bL36m"/>
</dbReference>
<dbReference type="InterPro" id="IPR000473">
    <property type="entry name" value="Ribosomal_bL36"/>
</dbReference>
<dbReference type="Pfam" id="PF00444">
    <property type="entry name" value="Ribosomal_L36"/>
    <property type="match status" value="1"/>
</dbReference>
<dbReference type="PANTHER" id="PTHR46909">
    <property type="entry name" value="39S RIBOSOMAL PROTEIN L36, MITOCHONDRIAL"/>
    <property type="match status" value="1"/>
</dbReference>
<proteinExistence type="inferred from homology"/>
<feature type="non-terminal residue" evidence="9">
    <location>
        <position position="1"/>
    </location>
</feature>
<evidence type="ECO:0000256" key="6">
    <source>
        <dbReference type="ARBA" id="ARBA00023274"/>
    </source>
</evidence>
<evidence type="ECO:0000256" key="4">
    <source>
        <dbReference type="ARBA" id="ARBA00022980"/>
    </source>
</evidence>
<keyword evidence="4 7" id="KW-0689">Ribosomal protein</keyword>
<evidence type="ECO:0000256" key="5">
    <source>
        <dbReference type="ARBA" id="ARBA00023128"/>
    </source>
</evidence>
<protein>
    <recommendedName>
        <fullName evidence="7">Ribosomal protein</fullName>
    </recommendedName>
</protein>